<sequence>MSEYTETDSAEPGGAAGDDQAAPTDIALVGLAGRFPGARDVAEFWAAVRAGRSGITEFTEGELRAAGVPAEALADPAYVRAGAVIDGVEEFDAGLFGINPREAQLLDPQHRLYLEHAWAALEDAGRDPARFDGSVGVFAGSAWSTYLTNNLTPAGVAADMGVTLGNEKDTLATRVAHLLGLTGPAFSVQSACSTSLVAVCVAANSLANFECDLALAGGVSVAVPQRVGYLYQEGGIAPPDGRCRAFDAAGLGAPLGSGVGVVALRRLADALADGDRVYAVLRGWAVNNDGGHKVGFTAPGVDGQAAVIEEALAAAGLAPGDLDYLEAHGTGTALGDAAELAALQRVFAGESLRIGSVKTNVGHLDRAAGVTGLIKTALALHHGELPATLNFERPNPQLADGTARLSVVTERQPWRRAPERTRRAGVSAFGIGGTNAHVVVEEAPAAPSRPAPAGRPRLLVWSAHSATALDQATAALADHLADTDDALADIAHTLQSGRRELPHRRALVAGTAREAAAALRADAGPTGLAGAPGVTLLFGGLPAQPAGAAELRAEQPAFRAEQDRHTPPGEPPKPWAAGLAHALALAGLLDSWGVSPAAVAGGGTGAAAVARLLGVLSAGDAAELATRRARLGATPSSGERGALTRWLTGRLSPATRPLPLWSVTTGRAVPAERATDPAFWSEQACAAADFAAPAGPPDLTVEVGAGRAGALPLLPAEDDPATARRLLAEAAGRLWVAGAPLDWSAYQAGQSPRRVGLPGYPFQRERYWIDPPQAAPATAERVQLLRPEWRLAPEPAERAALTGRYLIVPDADAGGVAEALTALIRRDGGTLVTERPDTVIDLSPLAASGEAAGTTAAGTAGAGARQDALGAGEAADAANDRAGDGGSFHDGSGDGSAETPLGAGEATDVANGRGDADGAPSGAALAGGQAAGTTAGTGGQLATAEPAGGPNSAGGGGSSPAARPLAGGPPSDAAGSPDDGGGRGGGTAGDRAAVGGLAAVAGRLVGAVAPVLLVTRGGQGVTGLEPAAPAQAALAVLPVVAGQEHPGVTRRCLDLDPAYGPEAAARAVAAELAAPAETALTAHRAGQRRLPAYEPAPARPTTTVRAGGSYLVTGGLGPVGLLLAEHLARRGAGRLVLTGRGEPGDRADRLRELGAEVVTPRIDVRDRAAMRELLAGERVDGVVHAAADAGPATLLPLAELDEAVLGRQFGAKVEGARVLAELVDALPAGRRPDWCVLFSSTSAVLGGVTLGGYAAANAALASLVRGRRGAVRWYTVAWDTWPGTADRVEGRIGAALAAHAMSGAEAAEAFDRVLTRGAGALVAAVGGLADRLPSVAEPAPVAPAAARFPRPELAQPYVPPGTATERLLAEIWSGTLGVEPVGARDAFFDLNGNSLLALQMLGEVRRRLGVAVPTVALFEHPTVRALAGLLDAESATALAPEPGPTSEPIPEPVAKPEPARERAPQPARERAPQPRAAGLPGGDSPLPACVAGLTRRSAAPPAADQRPGHVAPRATERGTARDDHRDGLGGDHREEDLDRHIAVVGMAGRFPGAGDVEAFWANLRAGVESISFFSPEELAAAGVDPELVRDPAYVPARPVLDDVTGFDAAFFGLSPRMAALTDPQQRLFLEVCWEALEQAGYARPEHRGRVGVFGGCNLSTYLLGIADQFTDERDASIYELVMGNDKDALTTTVSYLLDLRGPSVAVQTFCSTSLVAAHSAIRALRAGDCELALAGGVSVRVPDRIGHRHSPGGMESPDGHVRTFDAEARGSMFGDGAAVVVLKRLRDALRDGDHVWSVIRGSAINNDGALKVGYTAPSVAGQAAVVAAAMADARVTAEDIGYVEAHGTGTPLGDPIEVAALTRAFGPTERHQYCPIGSVKPNVGHLDRAAGATGLIKTSLAVRDGVLPPTLHFQRPNPEIDFAHSPFYVNAQLTAWEEAGRPRIAGVNSLGMGGTNVHLVVQEPPRRAARPADPETGRRQQVVPVSARTAAAADASAGRLADYLGAHPELDLGDVAFTLQLGRRTFEHRRVVVADDRSGAAAALAEAPATRFDPATDRRVAFLFTGVGEQYPGLVRELYRREPVFRAALDDCLDRLAGHGLATDGLGVAGLVDLLAGERAAEPDGLAALLGRQRRDDPRADRLGRTELVQPLVFAVDYALASTLAAWGVRPAVMLGYSVGEYVAACLAGVLTLDEALALVAHRARLIGGLPPGGMAAVPLGEAELLARFPLDGVDVAAVNGPELTVVAGPEDRLAALAARLEAAGVPCRPLRTSHAFHSRMLAPVAEELTDWVRERVRPQAPAVPYFSNVTGRLVEPAEVADPGYWARHMCAPVRFHAAASELLADEELAVLEIGPGQSLGALLRSGGCPPERWATITATLPAEADHRPDDAVFTEALARLWLLGVPVDWAAYHAGAGRGRVPLPTYPFQRQRFWIDPAPARAADRPALAGPAGVAPDGPLAEFDRIPLLPEEEWLQLPVWRQVPAPAPEPKAPGSWLVFARPGAGEAVLAELRAAAAADGARLAVVRPGAGYAADGDTHTVRPGELADALALLRALRAAGGLPERVVHLWNLGAEAPDAGAAGGEGYGDVLALGLHTLSALARAAGELGFAEWRLDIVASGSQRVLADGEVRPETATLTGPALVIPMEYPKVTTRLLDVPPDPDPAAVVAELRRPVTGRVVALRAGRRWLPDYQPLPPVAEPVTAPREGGVYLVTGGLGGIGLAMAERLAAEHRARLVLLGRRGLPPRERWAAIADGAEPVPDQVRERVARVLAIEALGGEVLVVEGDVAEPADVLGAVRQAVARFGALHGVLHTAGVPGTGLMQFKRPGDAEQVLAPKVAGGQALLAALRAAEVEPDFVVLFSSITSVTGGGPGQVDYCAANAYLDALAPGAGPRTISMAWGEWTWNAWDEGLAGYEEAVSTFFREHRARFGIDFAQGWRTLLRALAAGEPHVVVSTQDLPAVVRVASRFSVEAVTSAPAAGGGDGTRHARPELATPFQEPEGAAEKTVAEVWCQALRLERVGALDNFFELGGTSLLGISLLATLRESFPEADLPPHVIHEAPTVAALARRAEGPDPAEPADDQPPGREAGEQARRRRSGLRAAAARRRGA</sequence>
<evidence type="ECO:0000256" key="1">
    <source>
        <dbReference type="ARBA" id="ARBA00022450"/>
    </source>
</evidence>
<keyword evidence="6" id="KW-0012">Acyltransferase</keyword>
<dbReference type="InterPro" id="IPR032821">
    <property type="entry name" value="PKS_assoc"/>
</dbReference>
<dbReference type="InterPro" id="IPR009081">
    <property type="entry name" value="PP-bd_ACP"/>
</dbReference>
<dbReference type="InterPro" id="IPR016039">
    <property type="entry name" value="Thiolase-like"/>
</dbReference>
<keyword evidence="4" id="KW-0045">Antibiotic biosynthesis</keyword>
<evidence type="ECO:0000313" key="11">
    <source>
        <dbReference type="Proteomes" id="UP001183410"/>
    </source>
</evidence>
<evidence type="ECO:0000256" key="7">
    <source>
        <dbReference type="SAM" id="MobiDB-lite"/>
    </source>
</evidence>
<feature type="compositionally biased region" description="Low complexity" evidence="7">
    <location>
        <begin position="10"/>
        <end position="21"/>
    </location>
</feature>
<dbReference type="InterPro" id="IPR014031">
    <property type="entry name" value="Ketoacyl_synth_C"/>
</dbReference>
<dbReference type="InterPro" id="IPR029058">
    <property type="entry name" value="AB_hydrolase_fold"/>
</dbReference>
<feature type="compositionally biased region" description="Basic and acidic residues" evidence="7">
    <location>
        <begin position="1457"/>
        <end position="1472"/>
    </location>
</feature>
<evidence type="ECO:0000259" key="9">
    <source>
        <dbReference type="PROSITE" id="PS52004"/>
    </source>
</evidence>
<dbReference type="SUPFAM" id="SSF52151">
    <property type="entry name" value="FabD/lysophospholipase-like"/>
    <property type="match status" value="2"/>
</dbReference>
<dbReference type="EMBL" id="JAVREO010000007">
    <property type="protein sequence ID" value="MDT0267349.1"/>
    <property type="molecule type" value="Genomic_DNA"/>
</dbReference>
<proteinExistence type="predicted"/>
<feature type="domain" description="Ketosynthase family 3 (KS3)" evidence="9">
    <location>
        <begin position="23"/>
        <end position="442"/>
    </location>
</feature>
<dbReference type="InterPro" id="IPR013968">
    <property type="entry name" value="PKS_KR"/>
</dbReference>
<feature type="compositionally biased region" description="Low complexity" evidence="7">
    <location>
        <begin position="917"/>
        <end position="950"/>
    </location>
</feature>
<dbReference type="InterPro" id="IPR036736">
    <property type="entry name" value="ACP-like_sf"/>
</dbReference>
<dbReference type="Pfam" id="PF16197">
    <property type="entry name" value="KAsynt_C_assoc"/>
    <property type="match status" value="1"/>
</dbReference>
<dbReference type="InterPro" id="IPR014043">
    <property type="entry name" value="Acyl_transferase_dom"/>
</dbReference>
<reference evidence="11" key="1">
    <citation type="submission" date="2023-07" db="EMBL/GenBank/DDBJ databases">
        <title>30 novel species of actinomycetes from the DSMZ collection.</title>
        <authorList>
            <person name="Nouioui I."/>
        </authorList>
    </citation>
    <scope>NUCLEOTIDE SEQUENCE [LARGE SCALE GENOMIC DNA]</scope>
    <source>
        <strain evidence="11">DSM 44915</strain>
    </source>
</reference>
<dbReference type="InterPro" id="IPR018201">
    <property type="entry name" value="Ketoacyl_synth_AS"/>
</dbReference>
<dbReference type="SUPFAM" id="SSF53901">
    <property type="entry name" value="Thiolase-like"/>
    <property type="match status" value="2"/>
</dbReference>
<keyword evidence="5" id="KW-0511">Multifunctional enzyme</keyword>
<dbReference type="InterPro" id="IPR020841">
    <property type="entry name" value="PKS_Beta-ketoAc_synthase_dom"/>
</dbReference>
<dbReference type="PROSITE" id="PS00606">
    <property type="entry name" value="KS3_1"/>
    <property type="match status" value="1"/>
</dbReference>
<keyword evidence="11" id="KW-1185">Reference proteome</keyword>
<organism evidence="10 11">
    <name type="scientific">Streptomyces chisholmiae</name>
    <dbReference type="NCBI Taxonomy" id="3075540"/>
    <lineage>
        <taxon>Bacteria</taxon>
        <taxon>Bacillati</taxon>
        <taxon>Actinomycetota</taxon>
        <taxon>Actinomycetes</taxon>
        <taxon>Kitasatosporales</taxon>
        <taxon>Streptomycetaceae</taxon>
        <taxon>Streptomyces</taxon>
    </lineage>
</organism>
<dbReference type="Proteomes" id="UP001183410">
    <property type="component" value="Unassembled WGS sequence"/>
</dbReference>
<dbReference type="InterPro" id="IPR001227">
    <property type="entry name" value="Ac_transferase_dom_sf"/>
</dbReference>
<protein>
    <submittedName>
        <fullName evidence="10">Beta-ketoacyl synthase N-terminal-like domain-containing protein</fullName>
    </submittedName>
</protein>
<evidence type="ECO:0000256" key="6">
    <source>
        <dbReference type="ARBA" id="ARBA00023315"/>
    </source>
</evidence>
<dbReference type="SUPFAM" id="SSF55048">
    <property type="entry name" value="Probable ACP-binding domain of malonyl-CoA ACP transacylase"/>
    <property type="match status" value="1"/>
</dbReference>
<feature type="compositionally biased region" description="Basic and acidic residues" evidence="7">
    <location>
        <begin position="1514"/>
        <end position="1534"/>
    </location>
</feature>
<dbReference type="InterPro" id="IPR016035">
    <property type="entry name" value="Acyl_Trfase/lysoPLipase"/>
</dbReference>
<dbReference type="Gene3D" id="3.30.70.3290">
    <property type="match status" value="1"/>
</dbReference>
<feature type="compositionally biased region" description="Pro residues" evidence="7">
    <location>
        <begin position="1441"/>
        <end position="1455"/>
    </location>
</feature>
<dbReference type="InterPro" id="IPR006162">
    <property type="entry name" value="Ppantetheine_attach_site"/>
</dbReference>
<dbReference type="PANTHER" id="PTHR43775">
    <property type="entry name" value="FATTY ACID SYNTHASE"/>
    <property type="match status" value="1"/>
</dbReference>
<dbReference type="SMART" id="SM00827">
    <property type="entry name" value="PKS_AT"/>
    <property type="match status" value="1"/>
</dbReference>
<dbReference type="Pfam" id="PF00698">
    <property type="entry name" value="Acyl_transf_1"/>
    <property type="match status" value="1"/>
</dbReference>
<dbReference type="Gene3D" id="3.40.50.720">
    <property type="entry name" value="NAD(P)-binding Rossmann-like Domain"/>
    <property type="match status" value="2"/>
</dbReference>
<feature type="domain" description="Carrier" evidence="8">
    <location>
        <begin position="1359"/>
        <end position="1434"/>
    </location>
</feature>
<dbReference type="InterPro" id="IPR057326">
    <property type="entry name" value="KR_dom"/>
</dbReference>
<feature type="compositionally biased region" description="Basic and acidic residues" evidence="7">
    <location>
        <begin position="3087"/>
        <end position="3096"/>
    </location>
</feature>
<feature type="region of interest" description="Disordered" evidence="7">
    <location>
        <begin position="1965"/>
        <end position="1985"/>
    </location>
</feature>
<gene>
    <name evidence="10" type="ORF">RM844_13745</name>
</gene>
<evidence type="ECO:0000256" key="4">
    <source>
        <dbReference type="ARBA" id="ARBA00023194"/>
    </source>
</evidence>
<dbReference type="Gene3D" id="1.10.1240.100">
    <property type="match status" value="1"/>
</dbReference>
<dbReference type="Gene3D" id="1.10.1200.10">
    <property type="entry name" value="ACP-like"/>
    <property type="match status" value="1"/>
</dbReference>
<dbReference type="PROSITE" id="PS00012">
    <property type="entry name" value="PHOSPHOPANTETHEINE"/>
    <property type="match status" value="1"/>
</dbReference>
<dbReference type="InterPro" id="IPR016036">
    <property type="entry name" value="Malonyl_transacylase_ACP-bd"/>
</dbReference>
<dbReference type="PROSITE" id="PS50075">
    <property type="entry name" value="CARRIER"/>
    <property type="match status" value="2"/>
</dbReference>
<accession>A0ABU2JS52</accession>
<evidence type="ECO:0000259" key="8">
    <source>
        <dbReference type="PROSITE" id="PS50075"/>
    </source>
</evidence>
<feature type="region of interest" description="Disordered" evidence="7">
    <location>
        <begin position="1437"/>
        <end position="1534"/>
    </location>
</feature>
<evidence type="ECO:0000313" key="10">
    <source>
        <dbReference type="EMBL" id="MDT0267349.1"/>
    </source>
</evidence>
<dbReference type="InterPro" id="IPR036291">
    <property type="entry name" value="NAD(P)-bd_dom_sf"/>
</dbReference>
<dbReference type="Pfam" id="PF22621">
    <property type="entry name" value="CurL-like_PKS_C"/>
    <property type="match status" value="1"/>
</dbReference>
<feature type="domain" description="Carrier" evidence="8">
    <location>
        <begin position="3002"/>
        <end position="3078"/>
    </location>
</feature>
<dbReference type="InterPro" id="IPR050091">
    <property type="entry name" value="PKS_NRPS_Biosynth_Enz"/>
</dbReference>
<dbReference type="SUPFAM" id="SSF51735">
    <property type="entry name" value="NAD(P)-binding Rossmann-fold domains"/>
    <property type="match status" value="4"/>
</dbReference>
<name>A0ABU2JS52_9ACTN</name>
<feature type="region of interest" description="Disordered" evidence="7">
    <location>
        <begin position="1"/>
        <end position="21"/>
    </location>
</feature>
<dbReference type="SMART" id="SM00822">
    <property type="entry name" value="PKS_KR"/>
    <property type="match status" value="2"/>
</dbReference>
<keyword evidence="2" id="KW-0597">Phosphoprotein</keyword>
<dbReference type="PROSITE" id="PS52004">
    <property type="entry name" value="KS3_2"/>
    <property type="match status" value="2"/>
</dbReference>
<comment type="caution">
    <text evidence="10">The sequence shown here is derived from an EMBL/GenBank/DDBJ whole genome shotgun (WGS) entry which is preliminary data.</text>
</comment>
<keyword evidence="1" id="KW-0596">Phosphopantetheine</keyword>
<evidence type="ECO:0000256" key="3">
    <source>
        <dbReference type="ARBA" id="ARBA00022679"/>
    </source>
</evidence>
<evidence type="ECO:0000256" key="5">
    <source>
        <dbReference type="ARBA" id="ARBA00023268"/>
    </source>
</evidence>
<keyword evidence="3" id="KW-0808">Transferase</keyword>
<dbReference type="Gene3D" id="3.40.366.10">
    <property type="entry name" value="Malonyl-Coenzyme A Acyl Carrier Protein, domain 2"/>
    <property type="match status" value="2"/>
</dbReference>
<dbReference type="InterPro" id="IPR020806">
    <property type="entry name" value="PKS_PP-bd"/>
</dbReference>
<dbReference type="InterPro" id="IPR014030">
    <property type="entry name" value="Ketoacyl_synth_N"/>
</dbReference>
<dbReference type="Gene3D" id="3.40.50.1820">
    <property type="entry name" value="alpha/beta hydrolase"/>
    <property type="match status" value="1"/>
</dbReference>
<dbReference type="PANTHER" id="PTHR43775:SF51">
    <property type="entry name" value="INACTIVE PHENOLPHTHIOCEROL SYNTHESIS POLYKETIDE SYNTHASE TYPE I PKS1-RELATED"/>
    <property type="match status" value="1"/>
</dbReference>
<feature type="compositionally biased region" description="Low complexity" evidence="7">
    <location>
        <begin position="959"/>
        <end position="977"/>
    </location>
</feature>
<dbReference type="CDD" id="cd08953">
    <property type="entry name" value="KR_2_SDR_x"/>
    <property type="match status" value="1"/>
</dbReference>
<dbReference type="Pfam" id="PF02801">
    <property type="entry name" value="Ketoacyl-synt_C"/>
    <property type="match status" value="2"/>
</dbReference>
<feature type="compositionally biased region" description="Basic and acidic residues" evidence="7">
    <location>
        <begin position="1965"/>
        <end position="1978"/>
    </location>
</feature>
<dbReference type="SMART" id="SM00825">
    <property type="entry name" value="PKS_KS"/>
    <property type="match status" value="2"/>
</dbReference>
<dbReference type="RefSeq" id="WP_311667411.1">
    <property type="nucleotide sequence ID" value="NZ_JAVREO010000007.1"/>
</dbReference>
<dbReference type="SMART" id="SM00823">
    <property type="entry name" value="PKS_PP"/>
    <property type="match status" value="2"/>
</dbReference>
<feature type="compositionally biased region" description="Basic residues" evidence="7">
    <location>
        <begin position="3097"/>
        <end position="3113"/>
    </location>
</feature>
<dbReference type="CDD" id="cd00833">
    <property type="entry name" value="PKS"/>
    <property type="match status" value="2"/>
</dbReference>
<dbReference type="SUPFAM" id="SSF47336">
    <property type="entry name" value="ACP-like"/>
    <property type="match status" value="2"/>
</dbReference>
<feature type="region of interest" description="Disordered" evidence="7">
    <location>
        <begin position="3070"/>
        <end position="3113"/>
    </location>
</feature>
<evidence type="ECO:0000256" key="2">
    <source>
        <dbReference type="ARBA" id="ARBA00022553"/>
    </source>
</evidence>
<dbReference type="Gene3D" id="3.40.47.10">
    <property type="match status" value="2"/>
</dbReference>
<feature type="compositionally biased region" description="Low complexity" evidence="7">
    <location>
        <begin position="867"/>
        <end position="877"/>
    </location>
</feature>
<dbReference type="Pfam" id="PF00550">
    <property type="entry name" value="PP-binding"/>
    <property type="match status" value="2"/>
</dbReference>
<dbReference type="Pfam" id="PF00109">
    <property type="entry name" value="ketoacyl-synt"/>
    <property type="match status" value="2"/>
</dbReference>
<feature type="compositionally biased region" description="Gly residues" evidence="7">
    <location>
        <begin position="978"/>
        <end position="988"/>
    </location>
</feature>
<dbReference type="Pfam" id="PF08659">
    <property type="entry name" value="KR"/>
    <property type="match status" value="2"/>
</dbReference>
<feature type="domain" description="Ketosynthase family 3 (KS3)" evidence="9">
    <location>
        <begin position="1538"/>
        <end position="1963"/>
    </location>
</feature>
<feature type="region of interest" description="Disordered" evidence="7">
    <location>
        <begin position="867"/>
        <end position="988"/>
    </location>
</feature>